<evidence type="ECO:0000256" key="5">
    <source>
        <dbReference type="PROSITE-ProRule" id="PRU00169"/>
    </source>
</evidence>
<keyword evidence="2" id="KW-0805">Transcription regulation</keyword>
<dbReference type="Gene3D" id="3.40.50.2300">
    <property type="match status" value="1"/>
</dbReference>
<evidence type="ECO:0000259" key="7">
    <source>
        <dbReference type="PROSITE" id="PS50043"/>
    </source>
</evidence>
<feature type="modified residue" description="4-aspartylphosphate" evidence="5">
    <location>
        <position position="58"/>
    </location>
</feature>
<dbReference type="SUPFAM" id="SSF46894">
    <property type="entry name" value="C-terminal effector domain of the bipartite response regulators"/>
    <property type="match status" value="1"/>
</dbReference>
<dbReference type="RefSeq" id="WP_310771588.1">
    <property type="nucleotide sequence ID" value="NZ_JBHRWR010000002.1"/>
</dbReference>
<keyword evidence="4" id="KW-0804">Transcription</keyword>
<comment type="caution">
    <text evidence="9">The sequence shown here is derived from an EMBL/GenBank/DDBJ whole genome shotgun (WGS) entry which is preliminary data.</text>
</comment>
<protein>
    <submittedName>
        <fullName evidence="9">Response regulator</fullName>
    </submittedName>
</protein>
<name>A0ABV7S6N4_9ACTN</name>
<dbReference type="InterPro" id="IPR058245">
    <property type="entry name" value="NreC/VraR/RcsB-like_REC"/>
</dbReference>
<evidence type="ECO:0000256" key="6">
    <source>
        <dbReference type="SAM" id="MobiDB-lite"/>
    </source>
</evidence>
<dbReference type="CDD" id="cd06170">
    <property type="entry name" value="LuxR_C_like"/>
    <property type="match status" value="1"/>
</dbReference>
<evidence type="ECO:0000256" key="4">
    <source>
        <dbReference type="ARBA" id="ARBA00023163"/>
    </source>
</evidence>
<evidence type="ECO:0000256" key="3">
    <source>
        <dbReference type="ARBA" id="ARBA00023125"/>
    </source>
</evidence>
<dbReference type="Pfam" id="PF00196">
    <property type="entry name" value="GerE"/>
    <property type="match status" value="1"/>
</dbReference>
<evidence type="ECO:0000313" key="10">
    <source>
        <dbReference type="Proteomes" id="UP001595701"/>
    </source>
</evidence>
<accession>A0ABV7S6N4</accession>
<dbReference type="PROSITE" id="PS00622">
    <property type="entry name" value="HTH_LUXR_1"/>
    <property type="match status" value="1"/>
</dbReference>
<dbReference type="InterPro" id="IPR011006">
    <property type="entry name" value="CheY-like_superfamily"/>
</dbReference>
<feature type="domain" description="HTH luxR-type" evidence="7">
    <location>
        <begin position="145"/>
        <end position="210"/>
    </location>
</feature>
<dbReference type="InterPro" id="IPR039420">
    <property type="entry name" value="WalR-like"/>
</dbReference>
<feature type="domain" description="Response regulatory" evidence="8">
    <location>
        <begin position="7"/>
        <end position="127"/>
    </location>
</feature>
<evidence type="ECO:0000313" key="9">
    <source>
        <dbReference type="EMBL" id="MFC3572017.1"/>
    </source>
</evidence>
<keyword evidence="1 5" id="KW-0597">Phosphoprotein</keyword>
<dbReference type="SUPFAM" id="SSF52172">
    <property type="entry name" value="CheY-like"/>
    <property type="match status" value="1"/>
</dbReference>
<evidence type="ECO:0000256" key="1">
    <source>
        <dbReference type="ARBA" id="ARBA00022553"/>
    </source>
</evidence>
<dbReference type="SMART" id="SM00448">
    <property type="entry name" value="REC"/>
    <property type="match status" value="1"/>
</dbReference>
<keyword evidence="3" id="KW-0238">DNA-binding</keyword>
<dbReference type="PRINTS" id="PR00038">
    <property type="entry name" value="HTHLUXR"/>
</dbReference>
<proteinExistence type="predicted"/>
<dbReference type="SMART" id="SM00421">
    <property type="entry name" value="HTH_LUXR"/>
    <property type="match status" value="1"/>
</dbReference>
<sequence>MTAPPVRLLIADDHAVVRAGLRALLDGEPDLAVIAEAGSGEEAVRLAVRLTPDVVLMDLRFAGPGAGIDGVEAARRLAAEAPDIPVLMLTSYSGRTDVVRALESGARGYVLKAGPPEELFRAVRGAATGSMALAPEVVAELVGQVVRPEHDLTGREIEVVQLMAQGHSNRAIAQSLFLSEATVKTHLVRIYRKLKVENRAAAVSEAVRRGLLDLDRPQRSHSPRTPSDRRTAKSPQDERRLP</sequence>
<gene>
    <name evidence="9" type="ORF">ACFOZ0_01665</name>
</gene>
<dbReference type="InterPro" id="IPR000792">
    <property type="entry name" value="Tscrpt_reg_LuxR_C"/>
</dbReference>
<dbReference type="PANTHER" id="PTHR43214">
    <property type="entry name" value="TWO-COMPONENT RESPONSE REGULATOR"/>
    <property type="match status" value="1"/>
</dbReference>
<dbReference type="InterPro" id="IPR001789">
    <property type="entry name" value="Sig_transdc_resp-reg_receiver"/>
</dbReference>
<dbReference type="InterPro" id="IPR016032">
    <property type="entry name" value="Sig_transdc_resp-reg_C-effctor"/>
</dbReference>
<organism evidence="9 10">
    <name type="scientific">Streptomyces yaanensis</name>
    <dbReference type="NCBI Taxonomy" id="1142239"/>
    <lineage>
        <taxon>Bacteria</taxon>
        <taxon>Bacillati</taxon>
        <taxon>Actinomycetota</taxon>
        <taxon>Actinomycetes</taxon>
        <taxon>Kitasatosporales</taxon>
        <taxon>Streptomycetaceae</taxon>
        <taxon>Streptomyces</taxon>
    </lineage>
</organism>
<dbReference type="PROSITE" id="PS50043">
    <property type="entry name" value="HTH_LUXR_2"/>
    <property type="match status" value="1"/>
</dbReference>
<keyword evidence="10" id="KW-1185">Reference proteome</keyword>
<dbReference type="EMBL" id="JBHRWR010000002">
    <property type="protein sequence ID" value="MFC3572017.1"/>
    <property type="molecule type" value="Genomic_DNA"/>
</dbReference>
<dbReference type="PROSITE" id="PS50110">
    <property type="entry name" value="RESPONSE_REGULATORY"/>
    <property type="match status" value="1"/>
</dbReference>
<feature type="region of interest" description="Disordered" evidence="6">
    <location>
        <begin position="212"/>
        <end position="242"/>
    </location>
</feature>
<evidence type="ECO:0000259" key="8">
    <source>
        <dbReference type="PROSITE" id="PS50110"/>
    </source>
</evidence>
<dbReference type="CDD" id="cd17535">
    <property type="entry name" value="REC_NarL-like"/>
    <property type="match status" value="1"/>
</dbReference>
<dbReference type="PANTHER" id="PTHR43214:SF24">
    <property type="entry name" value="TRANSCRIPTIONAL REGULATORY PROTEIN NARL-RELATED"/>
    <property type="match status" value="1"/>
</dbReference>
<reference evidence="10" key="1">
    <citation type="journal article" date="2019" name="Int. J. Syst. Evol. Microbiol.">
        <title>The Global Catalogue of Microorganisms (GCM) 10K type strain sequencing project: providing services to taxonomists for standard genome sequencing and annotation.</title>
        <authorList>
            <consortium name="The Broad Institute Genomics Platform"/>
            <consortium name="The Broad Institute Genome Sequencing Center for Infectious Disease"/>
            <person name="Wu L."/>
            <person name="Ma J."/>
        </authorList>
    </citation>
    <scope>NUCLEOTIDE SEQUENCE [LARGE SCALE GENOMIC DNA]</scope>
    <source>
        <strain evidence="10">CGMCC 4.7035</strain>
    </source>
</reference>
<dbReference type="Proteomes" id="UP001595701">
    <property type="component" value="Unassembled WGS sequence"/>
</dbReference>
<evidence type="ECO:0000256" key="2">
    <source>
        <dbReference type="ARBA" id="ARBA00023015"/>
    </source>
</evidence>
<feature type="compositionally biased region" description="Basic and acidic residues" evidence="6">
    <location>
        <begin position="226"/>
        <end position="242"/>
    </location>
</feature>
<dbReference type="Pfam" id="PF00072">
    <property type="entry name" value="Response_reg"/>
    <property type="match status" value="1"/>
</dbReference>